<dbReference type="Gene3D" id="3.40.390.10">
    <property type="entry name" value="Collagenase (Catalytic Domain)"/>
    <property type="match status" value="1"/>
</dbReference>
<keyword evidence="5" id="KW-1185">Reference proteome</keyword>
<dbReference type="InterPro" id="IPR001506">
    <property type="entry name" value="Peptidase_M12A"/>
</dbReference>
<dbReference type="SUPFAM" id="SSF55486">
    <property type="entry name" value="Metalloproteases ('zincins'), catalytic domain"/>
    <property type="match status" value="1"/>
</dbReference>
<evidence type="ECO:0000313" key="5">
    <source>
        <dbReference type="Proteomes" id="UP000192578"/>
    </source>
</evidence>
<protein>
    <recommendedName>
        <fullName evidence="3">Peptidase M12A domain-containing protein</fullName>
    </recommendedName>
</protein>
<organism evidence="4 5">
    <name type="scientific">Hypsibius exemplaris</name>
    <name type="common">Freshwater tardigrade</name>
    <dbReference type="NCBI Taxonomy" id="2072580"/>
    <lineage>
        <taxon>Eukaryota</taxon>
        <taxon>Metazoa</taxon>
        <taxon>Ecdysozoa</taxon>
        <taxon>Tardigrada</taxon>
        <taxon>Eutardigrada</taxon>
        <taxon>Parachela</taxon>
        <taxon>Hypsibioidea</taxon>
        <taxon>Hypsibiidae</taxon>
        <taxon>Hypsibius</taxon>
    </lineage>
</organism>
<accession>A0A1W0XDW2</accession>
<feature type="signal peptide" evidence="2">
    <location>
        <begin position="1"/>
        <end position="18"/>
    </location>
</feature>
<evidence type="ECO:0000259" key="3">
    <source>
        <dbReference type="PROSITE" id="PS51864"/>
    </source>
</evidence>
<dbReference type="Proteomes" id="UP000192578">
    <property type="component" value="Unassembled WGS sequence"/>
</dbReference>
<dbReference type="Pfam" id="PF01400">
    <property type="entry name" value="Astacin"/>
    <property type="match status" value="1"/>
</dbReference>
<comment type="caution">
    <text evidence="4">The sequence shown here is derived from an EMBL/GenBank/DDBJ whole genome shotgun (WGS) entry which is preliminary data.</text>
</comment>
<sequence>MFLIFILIVFVAPYAVRPYVLNVDPHLTKWPGNTVPFILAPGYSQAESNTIRLAAAQFQADMGNCIRFLDLGNGPVPPNTNYVIVSPTGGPGVPAQTCYSYPGRVLTPIEQPTVYGQFMAVLNGPDGCLGSARQVMRFFASVLGLRGEHNKPGRDNFIQIDYNNVSPVGRSAGAFTPYNPSQVFINATDFDYNSITIQDPMTYSTSGMPVIRSLNGRPLYNAGRLSYRDCLALSMVYDCRIQCPTFY</sequence>
<dbReference type="GO" id="GO:0006508">
    <property type="term" value="P:proteolysis"/>
    <property type="evidence" value="ECO:0007669"/>
    <property type="project" value="InterPro"/>
</dbReference>
<proteinExistence type="predicted"/>
<name>A0A1W0XDW2_HYPEX</name>
<dbReference type="PANTHER" id="PTHR10127:SF850">
    <property type="entry name" value="METALLOENDOPEPTIDASE"/>
    <property type="match status" value="1"/>
</dbReference>
<dbReference type="OrthoDB" id="291007at2759"/>
<feature type="chain" id="PRO_5012370761" description="Peptidase M12A domain-containing protein" evidence="2">
    <location>
        <begin position="19"/>
        <end position="247"/>
    </location>
</feature>
<dbReference type="PANTHER" id="PTHR10127">
    <property type="entry name" value="DISCOIDIN, CUB, EGF, LAMININ , AND ZINC METALLOPROTEASE DOMAIN CONTAINING"/>
    <property type="match status" value="1"/>
</dbReference>
<reference evidence="5" key="1">
    <citation type="submission" date="2017-01" db="EMBL/GenBank/DDBJ databases">
        <title>Comparative genomics of anhydrobiosis in the tardigrade Hypsibius dujardini.</title>
        <authorList>
            <person name="Yoshida Y."/>
            <person name="Koutsovoulos G."/>
            <person name="Laetsch D."/>
            <person name="Stevens L."/>
            <person name="Kumar S."/>
            <person name="Horikawa D."/>
            <person name="Ishino K."/>
            <person name="Komine S."/>
            <person name="Tomita M."/>
            <person name="Blaxter M."/>
            <person name="Arakawa K."/>
        </authorList>
    </citation>
    <scope>NUCLEOTIDE SEQUENCE [LARGE SCALE GENOMIC DNA]</scope>
    <source>
        <strain evidence="5">Z151</strain>
    </source>
</reference>
<feature type="domain" description="Peptidase M12A" evidence="3">
    <location>
        <begin position="22"/>
        <end position="247"/>
    </location>
</feature>
<dbReference type="EMBL" id="MTYJ01000002">
    <property type="protein sequence ID" value="OQV25653.1"/>
    <property type="molecule type" value="Genomic_DNA"/>
</dbReference>
<evidence type="ECO:0000256" key="1">
    <source>
        <dbReference type="PROSITE-ProRule" id="PRU01211"/>
    </source>
</evidence>
<gene>
    <name evidence="4" type="ORF">BV898_00588</name>
</gene>
<keyword evidence="2" id="KW-0732">Signal</keyword>
<dbReference type="GO" id="GO:0004222">
    <property type="term" value="F:metalloendopeptidase activity"/>
    <property type="evidence" value="ECO:0007669"/>
    <property type="project" value="InterPro"/>
</dbReference>
<comment type="caution">
    <text evidence="1">Lacks conserved residue(s) required for the propagation of feature annotation.</text>
</comment>
<dbReference type="InterPro" id="IPR024079">
    <property type="entry name" value="MetalloPept_cat_dom_sf"/>
</dbReference>
<evidence type="ECO:0000256" key="2">
    <source>
        <dbReference type="SAM" id="SignalP"/>
    </source>
</evidence>
<dbReference type="PROSITE" id="PS51864">
    <property type="entry name" value="ASTACIN"/>
    <property type="match status" value="1"/>
</dbReference>
<evidence type="ECO:0000313" key="4">
    <source>
        <dbReference type="EMBL" id="OQV25653.1"/>
    </source>
</evidence>
<dbReference type="AlphaFoldDB" id="A0A1W0XDW2"/>